<sequence length="617" mass="68146">MKDLASTPQIRLMTQDLIAPFVKQADPKDGLLQANDLNYPVTVSFPTWPDATPDDRYQLTWNNTLIGEPMQLPSAPPPGDMLYPELPVTMLSVEGTYQLGYAVTTFPDTMPLLSQTTPIIIDRTPPGGTLLAAPILPALAVDGLTDSELIELGNQLTITIPGYFDMQWGDVIHSYWGEQAGPAHTVQADEPGTDKVRITVERHFLEQLGNGELTVSYNVRDRAGNTSVRSQPVILKLRLQQLPVNLQAPIALQIEGGQVHDVHARIGVKIAVPRYEHVAIGDEIRVFWNGEQTAGRRVISAHEQQKPLLLNVMVRYLAISRHGDGPARVHYQVCRNGELFTSPDLELEVFLQLPGPQDPTPQTVVNEALAAPVIKGKNPNARTLDNYLDEDHAQLSADAIIAWRDAFRAGDRINLFWGKSTQPLVHLIGQRDIDSGGALVINVPNRLITEQGCGVDICVQYTVTREDNPNTSYSPKQSVAVIFQMQLPGGSQGLPEPVFRGANVLNVIDPRKDPEGTVVHVTPYRNMKVGDRIVLQFFGFDALTGGREIVAAQFTAERWVSDREIRHGCRFRVPLARLMAVEHGRGRARYEVIGELGRNTSLPADVYISSRATVMVR</sequence>
<name>A0A0X1T0X0_PSEAA</name>
<accession>A0A0X1T0X0</accession>
<evidence type="ECO:0000313" key="2">
    <source>
        <dbReference type="Proteomes" id="UP000063229"/>
    </source>
</evidence>
<dbReference type="RefSeq" id="WP_026013158.1">
    <property type="nucleotide sequence ID" value="NZ_CP014135.1"/>
</dbReference>
<gene>
    <name evidence="1" type="ORF">AWM79_10555</name>
</gene>
<dbReference type="AlphaFoldDB" id="A0A0X1T0X0"/>
<dbReference type="EMBL" id="CP014135">
    <property type="protein sequence ID" value="AMB85715.1"/>
    <property type="molecule type" value="Genomic_DNA"/>
</dbReference>
<organism evidence="1 2">
    <name type="scientific">Pseudomonas agarici</name>
    <dbReference type="NCBI Taxonomy" id="46677"/>
    <lineage>
        <taxon>Bacteria</taxon>
        <taxon>Pseudomonadati</taxon>
        <taxon>Pseudomonadota</taxon>
        <taxon>Gammaproteobacteria</taxon>
        <taxon>Pseudomonadales</taxon>
        <taxon>Pseudomonadaceae</taxon>
        <taxon>Pseudomonas</taxon>
    </lineage>
</organism>
<proteinExistence type="predicted"/>
<dbReference type="Proteomes" id="UP000063229">
    <property type="component" value="Chromosome"/>
</dbReference>
<keyword evidence="2" id="KW-1185">Reference proteome</keyword>
<reference evidence="1 2" key="1">
    <citation type="submission" date="2016-01" db="EMBL/GenBank/DDBJ databases">
        <authorList>
            <person name="McClelland M."/>
            <person name="Jain A."/>
            <person name="Saraogi P."/>
            <person name="Mendelson R."/>
            <person name="Westerman R."/>
            <person name="SanMiguel P."/>
            <person name="Csonka L."/>
        </authorList>
    </citation>
    <scope>NUCLEOTIDE SEQUENCE [LARGE SCALE GENOMIC DNA]</scope>
    <source>
        <strain evidence="1 2">NCPPB 2472</strain>
    </source>
</reference>
<evidence type="ECO:0000313" key="1">
    <source>
        <dbReference type="EMBL" id="AMB85715.1"/>
    </source>
</evidence>
<protein>
    <submittedName>
        <fullName evidence="1">Uncharacterized protein</fullName>
    </submittedName>
</protein>
<dbReference type="KEGG" id="pagb:AWM79_10555"/>
<dbReference type="OrthoDB" id="7004795at2"/>